<protein>
    <submittedName>
        <fullName evidence="1">Uncharacterized protein</fullName>
    </submittedName>
</protein>
<reference evidence="1" key="1">
    <citation type="submission" date="2023-07" db="EMBL/GenBank/DDBJ databases">
        <authorList>
            <consortium name="AG Swart"/>
            <person name="Singh M."/>
            <person name="Singh A."/>
            <person name="Seah K."/>
            <person name="Emmerich C."/>
        </authorList>
    </citation>
    <scope>NUCLEOTIDE SEQUENCE</scope>
    <source>
        <strain evidence="1">DP1</strain>
    </source>
</reference>
<name>A0AAD1XKW8_EUPCR</name>
<organism evidence="1 2">
    <name type="scientific">Euplotes crassus</name>
    <dbReference type="NCBI Taxonomy" id="5936"/>
    <lineage>
        <taxon>Eukaryota</taxon>
        <taxon>Sar</taxon>
        <taxon>Alveolata</taxon>
        <taxon>Ciliophora</taxon>
        <taxon>Intramacronucleata</taxon>
        <taxon>Spirotrichea</taxon>
        <taxon>Hypotrichia</taxon>
        <taxon>Euplotida</taxon>
        <taxon>Euplotidae</taxon>
        <taxon>Moneuplotes</taxon>
    </lineage>
</organism>
<comment type="caution">
    <text evidence="1">The sequence shown here is derived from an EMBL/GenBank/DDBJ whole genome shotgun (WGS) entry which is preliminary data.</text>
</comment>
<proteinExistence type="predicted"/>
<evidence type="ECO:0000313" key="1">
    <source>
        <dbReference type="EMBL" id="CAI2374623.1"/>
    </source>
</evidence>
<dbReference type="Proteomes" id="UP001295684">
    <property type="component" value="Unassembled WGS sequence"/>
</dbReference>
<dbReference type="AlphaFoldDB" id="A0AAD1XKW8"/>
<accession>A0AAD1XKW8</accession>
<sequence length="76" mass="8722">MLSSCILKCESKFCVMNIKVMSSSYLFLVVNEGLHLQENTLPRSAVQQRGYHKEKKRENNSCCCSFIMQNKGECII</sequence>
<gene>
    <name evidence="1" type="ORF">ECRASSUSDP1_LOCUS15979</name>
</gene>
<keyword evidence="2" id="KW-1185">Reference proteome</keyword>
<dbReference type="EMBL" id="CAMPGE010016043">
    <property type="protein sequence ID" value="CAI2374623.1"/>
    <property type="molecule type" value="Genomic_DNA"/>
</dbReference>
<evidence type="ECO:0000313" key="2">
    <source>
        <dbReference type="Proteomes" id="UP001295684"/>
    </source>
</evidence>